<gene>
    <name evidence="1" type="ORF">N0F65_012818</name>
</gene>
<keyword evidence="2" id="KW-1185">Reference proteome</keyword>
<accession>A0AAV2YGR8</accession>
<proteinExistence type="predicted"/>
<organism evidence="1 2">
    <name type="scientific">Lagenidium giganteum</name>
    <dbReference type="NCBI Taxonomy" id="4803"/>
    <lineage>
        <taxon>Eukaryota</taxon>
        <taxon>Sar</taxon>
        <taxon>Stramenopiles</taxon>
        <taxon>Oomycota</taxon>
        <taxon>Peronosporomycetes</taxon>
        <taxon>Pythiales</taxon>
        <taxon>Pythiaceae</taxon>
    </lineage>
</organism>
<evidence type="ECO:0000313" key="1">
    <source>
        <dbReference type="EMBL" id="DAZ92588.1"/>
    </source>
</evidence>
<name>A0AAV2YGR8_9STRA</name>
<dbReference type="Proteomes" id="UP001146120">
    <property type="component" value="Unassembled WGS sequence"/>
</dbReference>
<dbReference type="AlphaFoldDB" id="A0AAV2YGR8"/>
<reference evidence="1" key="1">
    <citation type="submission" date="2022-11" db="EMBL/GenBank/DDBJ databases">
        <authorList>
            <person name="Morgan W.R."/>
            <person name="Tartar A."/>
        </authorList>
    </citation>
    <scope>NUCLEOTIDE SEQUENCE</scope>
    <source>
        <strain evidence="1">ARSEF 373</strain>
    </source>
</reference>
<comment type="caution">
    <text evidence="1">The sequence shown here is derived from an EMBL/GenBank/DDBJ whole genome shotgun (WGS) entry which is preliminary data.</text>
</comment>
<evidence type="ECO:0000313" key="2">
    <source>
        <dbReference type="Proteomes" id="UP001146120"/>
    </source>
</evidence>
<reference evidence="1" key="2">
    <citation type="journal article" date="2023" name="Microbiol Resour">
        <title>Decontamination and Annotation of the Draft Genome Sequence of the Oomycete Lagenidium giganteum ARSEF 373.</title>
        <authorList>
            <person name="Morgan W.R."/>
            <person name="Tartar A."/>
        </authorList>
    </citation>
    <scope>NUCLEOTIDE SEQUENCE</scope>
    <source>
        <strain evidence="1">ARSEF 373</strain>
    </source>
</reference>
<dbReference type="EMBL" id="DAKRPA010000435">
    <property type="protein sequence ID" value="DAZ92588.1"/>
    <property type="molecule type" value="Genomic_DNA"/>
</dbReference>
<sequence>MVALGLLLVIVKGEQRHEQDQSRQQPVATSYILNALVKHAPKIIDMLTKFKDGEQRRLIKPTMKWSPLTLDFVDRSDAEHASDADNQHIVGSVRWLIETIYLISNEMELSLDVVRCKTLLRMLQIFESDEVRNQSTKWRQEVVWQLTQVLRNVSKKTVFTSKMLQDCLLLLSSADSMMAYSCEIARATCHQLNFQSTRKFFTCHSNNFIVTVLGLISRTPTRIELLDTCFKLLLAVLDAFRNQQDAEKFFMAQEEVFMQRNSLGWIVLCSRVVEVFSGSRMGSFEWLVGPLPVLSDASVANISLSNWFGSTMESSEQRTTPTETTKKNLLVVFESHVFALKVVVDLLGFFTDEQDDNEELLLLAAQALTTENRSVGVTTSVTGSALDALIQAFASSYFQLRSTTWSILDASVVEDTLLVLARGLSRLMRLHHSRHSRSVIEFMCKNYMYPIFDERNREVLLCLVRIYRACCCNPDAYRVIRFGNTSLWGSASATPVLHREDQPYFFLLGRTFASITTEEWKLKLEVALFLEQQFLTARRFQHFQHSVAPDRPQPIQESLNYQTKDCYAEDFADGCNSPDISKAAIDFEAGMLTIEAKPIDNPDEPGRHLLNSLVVLVLDRLHCRSIWKDAYYVPWYRSPCNSGVHSVDA</sequence>
<protein>
    <submittedName>
        <fullName evidence="1">Uncharacterized protein</fullName>
    </submittedName>
</protein>